<dbReference type="SUPFAM" id="SSF50956">
    <property type="entry name" value="Thermostable phytase (3-phytase)"/>
    <property type="match status" value="1"/>
</dbReference>
<name>A0AAV3XCJ8_9CYAN</name>
<dbReference type="InterPro" id="IPR013424">
    <property type="entry name" value="Ice-binding_C"/>
</dbReference>
<proteinExistence type="predicted"/>
<organism evidence="2 3">
    <name type="scientific">Microseira wollei NIES-4236</name>
    <dbReference type="NCBI Taxonomy" id="2530354"/>
    <lineage>
        <taxon>Bacteria</taxon>
        <taxon>Bacillati</taxon>
        <taxon>Cyanobacteriota</taxon>
        <taxon>Cyanophyceae</taxon>
        <taxon>Oscillatoriophycideae</taxon>
        <taxon>Aerosakkonematales</taxon>
        <taxon>Aerosakkonemataceae</taxon>
        <taxon>Microseira</taxon>
    </lineage>
</organism>
<dbReference type="Proteomes" id="UP001050975">
    <property type="component" value="Unassembled WGS sequence"/>
</dbReference>
<dbReference type="InterPro" id="IPR011042">
    <property type="entry name" value="6-blade_b-propeller_TolB-like"/>
</dbReference>
<sequence>MNGRYWEKLNSLVSNLLQLKHCVSGLGSLVASALLFAGNTNSASAVSLVNTLTIPGGSTDLFPTSGNSANVNRLGLFSDLYYDRHKNVYYSLADRGPGSGVIPYQTRVQKFTLDVNPTTGAIGNFNLLETILLTKDGSSFNGLNPRLLNGNAGTLGLSLDPEGLAIAANGNFYVSDEYGPSVYEFSPNGSFIRAFQKPNNLLPKDSSGNLNYVDGRPTITSGRQDNRGFEGLTLSPDGTKLFTLLQDPLVNEGASNEGRRSRNLRLIEFDTATGQSTAQYIYQVEAIADINARIPGTDNDFSATQQGRNIGISAITALNNNEFLVLERDNRGLGEDAQTSALPVGSKRVYKINLAGATNVSGISLAGTNSLPSGVTAVNKSLFLDIADILKTQGQIIPEKMEGLAIGPQLADGSYAILIGTDNDFSVTSGQGDQQLDVCTNGTTRTLVPINSGCPAGQPLIPTYLYSFKASSAELGNFVPPQKVPEPTATAGLALLGLSGFWLKRPKR</sequence>
<feature type="domain" description="Phytase-like" evidence="1">
    <location>
        <begin position="73"/>
        <end position="425"/>
    </location>
</feature>
<dbReference type="Gene3D" id="2.120.10.30">
    <property type="entry name" value="TolB, C-terminal domain"/>
    <property type="match status" value="1"/>
</dbReference>
<dbReference type="InterPro" id="IPR027372">
    <property type="entry name" value="Phytase-like_dom"/>
</dbReference>
<evidence type="ECO:0000313" key="2">
    <source>
        <dbReference type="EMBL" id="GET37122.1"/>
    </source>
</evidence>
<dbReference type="PANTHER" id="PTHR37957:SF1">
    <property type="entry name" value="PHYTASE-LIKE DOMAIN-CONTAINING PROTEIN"/>
    <property type="match status" value="1"/>
</dbReference>
<keyword evidence="3" id="KW-1185">Reference proteome</keyword>
<dbReference type="EMBL" id="BLAY01000023">
    <property type="protein sequence ID" value="GET37122.1"/>
    <property type="molecule type" value="Genomic_DNA"/>
</dbReference>
<dbReference type="PANTHER" id="PTHR37957">
    <property type="entry name" value="BLR7070 PROTEIN"/>
    <property type="match status" value="1"/>
</dbReference>
<reference evidence="2" key="1">
    <citation type="submission" date="2019-10" db="EMBL/GenBank/DDBJ databases">
        <title>Draft genome sequece of Microseira wollei NIES-4236.</title>
        <authorList>
            <person name="Yamaguchi H."/>
            <person name="Suzuki S."/>
            <person name="Kawachi M."/>
        </authorList>
    </citation>
    <scope>NUCLEOTIDE SEQUENCE</scope>
    <source>
        <strain evidence="2">NIES-4236</strain>
    </source>
</reference>
<dbReference type="RefSeq" id="WP_226578081.1">
    <property type="nucleotide sequence ID" value="NZ_BLAY01000023.1"/>
</dbReference>
<dbReference type="SUPFAM" id="SSF101898">
    <property type="entry name" value="NHL repeat"/>
    <property type="match status" value="1"/>
</dbReference>
<evidence type="ECO:0000259" key="1">
    <source>
        <dbReference type="Pfam" id="PF13449"/>
    </source>
</evidence>
<dbReference type="Pfam" id="PF13449">
    <property type="entry name" value="Phytase-like"/>
    <property type="match status" value="1"/>
</dbReference>
<dbReference type="NCBIfam" id="TIGR02595">
    <property type="entry name" value="PEP_CTERM"/>
    <property type="match status" value="1"/>
</dbReference>
<comment type="caution">
    <text evidence="2">The sequence shown here is derived from an EMBL/GenBank/DDBJ whole genome shotgun (WGS) entry which is preliminary data.</text>
</comment>
<gene>
    <name evidence="2" type="ORF">MiSe_18750</name>
</gene>
<dbReference type="AlphaFoldDB" id="A0AAV3XCJ8"/>
<accession>A0AAV3XCJ8</accession>
<protein>
    <recommendedName>
        <fullName evidence="1">Phytase-like domain-containing protein</fullName>
    </recommendedName>
</protein>
<evidence type="ECO:0000313" key="3">
    <source>
        <dbReference type="Proteomes" id="UP001050975"/>
    </source>
</evidence>